<dbReference type="Gene3D" id="1.10.1330.10">
    <property type="entry name" value="Dockerin domain"/>
    <property type="match status" value="1"/>
</dbReference>
<dbReference type="KEGG" id="pnd:Pla175_12750"/>
<protein>
    <recommendedName>
        <fullName evidence="1">Ice-binding protein C-terminal domain-containing protein</fullName>
    </recommendedName>
</protein>
<organism evidence="2 3">
    <name type="scientific">Pirellulimonas nuda</name>
    <dbReference type="NCBI Taxonomy" id="2528009"/>
    <lineage>
        <taxon>Bacteria</taxon>
        <taxon>Pseudomonadati</taxon>
        <taxon>Planctomycetota</taxon>
        <taxon>Planctomycetia</taxon>
        <taxon>Pirellulales</taxon>
        <taxon>Lacipirellulaceae</taxon>
        <taxon>Pirellulimonas</taxon>
    </lineage>
</organism>
<dbReference type="GO" id="GO:0000272">
    <property type="term" value="P:polysaccharide catabolic process"/>
    <property type="evidence" value="ECO:0007669"/>
    <property type="project" value="InterPro"/>
</dbReference>
<dbReference type="SUPFAM" id="SSF63446">
    <property type="entry name" value="Type I dockerin domain"/>
    <property type="match status" value="1"/>
</dbReference>
<proteinExistence type="predicted"/>
<feature type="domain" description="Ice-binding protein C-terminal" evidence="1">
    <location>
        <begin position="515"/>
        <end position="540"/>
    </location>
</feature>
<sequence>MPGDKNATPANGGTTGNGSVDINYNWTVLSAPGSFTDLSELEFDRDGETDITDFGLFKSLDDGQNSPGVSAAMTQSVPEPRSFALVALAGLACAAGLLRRTRVAPAPCVALLLAATAAMLLPAQHAAAAVVTWGPATAISTGPGNSSDVVFGDVVEAFTATTPNSPQAGMNVTVNGVTFVATSSLLPTSLLATNDFSTTTNGGDPEYDQLVSTLSYGGGGDPFTITLGDGDGDTSVLGSGLLTVGKQYQIQLWFVDSRNTRVMQFGDGNGNTVDLDDQFAIGAFIADATTQDITLDAVGFGNAHFTAYVTTGELELPTVTVNTLTGAVVLSNPTSKTFDMDLYRLSGPAGSLNPAGWNSLEDATPNQGQDLAEFPRGDGQGNGWEVLGTPGSTSLAEAFLGGSSELGIGDSISLGNAFDTQGPGANALSFEFRSPTGLVLNANIEYVSTQVAGDYNGNGLVDAADYTVWRDSLGATGAGLAADGDGNNVVNQLDYTYWKSRFSNTAALGGVDAAPVPEPAAATLALIGLAGAMGLTRRRRKGPRTRTPGLDATTFVAANVTSKVPTWVLWPGNVNKDGAVNSGDVALFVAG</sequence>
<gene>
    <name evidence="2" type="ORF">Pla175_12750</name>
</gene>
<dbReference type="InterPro" id="IPR036439">
    <property type="entry name" value="Dockerin_dom_sf"/>
</dbReference>
<evidence type="ECO:0000259" key="1">
    <source>
        <dbReference type="Pfam" id="PF07589"/>
    </source>
</evidence>
<dbReference type="AlphaFoldDB" id="A0A518D8V9"/>
<dbReference type="InterPro" id="IPR018247">
    <property type="entry name" value="EF_Hand_1_Ca_BS"/>
</dbReference>
<name>A0A518D8V9_9BACT</name>
<keyword evidence="3" id="KW-1185">Reference proteome</keyword>
<dbReference type="Pfam" id="PF07589">
    <property type="entry name" value="PEP-CTERM"/>
    <property type="match status" value="1"/>
</dbReference>
<dbReference type="EMBL" id="CP036291">
    <property type="protein sequence ID" value="QDU87908.1"/>
    <property type="molecule type" value="Genomic_DNA"/>
</dbReference>
<evidence type="ECO:0000313" key="3">
    <source>
        <dbReference type="Proteomes" id="UP000317429"/>
    </source>
</evidence>
<dbReference type="Proteomes" id="UP000317429">
    <property type="component" value="Chromosome"/>
</dbReference>
<evidence type="ECO:0000313" key="2">
    <source>
        <dbReference type="EMBL" id="QDU87908.1"/>
    </source>
</evidence>
<dbReference type="InterPro" id="IPR013424">
    <property type="entry name" value="Ice-binding_C"/>
</dbReference>
<dbReference type="PROSITE" id="PS00018">
    <property type="entry name" value="EF_HAND_1"/>
    <property type="match status" value="1"/>
</dbReference>
<reference evidence="2 3" key="1">
    <citation type="submission" date="2019-02" db="EMBL/GenBank/DDBJ databases">
        <title>Deep-cultivation of Planctomycetes and their phenomic and genomic characterization uncovers novel biology.</title>
        <authorList>
            <person name="Wiegand S."/>
            <person name="Jogler M."/>
            <person name="Boedeker C."/>
            <person name="Pinto D."/>
            <person name="Vollmers J."/>
            <person name="Rivas-Marin E."/>
            <person name="Kohn T."/>
            <person name="Peeters S.H."/>
            <person name="Heuer A."/>
            <person name="Rast P."/>
            <person name="Oberbeckmann S."/>
            <person name="Bunk B."/>
            <person name="Jeske O."/>
            <person name="Meyerdierks A."/>
            <person name="Storesund J.E."/>
            <person name="Kallscheuer N."/>
            <person name="Luecker S."/>
            <person name="Lage O.M."/>
            <person name="Pohl T."/>
            <person name="Merkel B.J."/>
            <person name="Hornburger P."/>
            <person name="Mueller R.-W."/>
            <person name="Bruemmer F."/>
            <person name="Labrenz M."/>
            <person name="Spormann A.M."/>
            <person name="Op den Camp H."/>
            <person name="Overmann J."/>
            <person name="Amann R."/>
            <person name="Jetten M.S.M."/>
            <person name="Mascher T."/>
            <person name="Medema M.H."/>
            <person name="Devos D.P."/>
            <person name="Kaster A.-K."/>
            <person name="Ovreas L."/>
            <person name="Rohde M."/>
            <person name="Galperin M.Y."/>
            <person name="Jogler C."/>
        </authorList>
    </citation>
    <scope>NUCLEOTIDE SEQUENCE [LARGE SCALE GENOMIC DNA]</scope>
    <source>
        <strain evidence="2 3">Pla175</strain>
    </source>
</reference>
<accession>A0A518D8V9</accession>